<keyword evidence="5 9" id="KW-0653">Protein transport</keyword>
<evidence type="ECO:0000256" key="6">
    <source>
        <dbReference type="ARBA" id="ARBA00022989"/>
    </source>
</evidence>
<dbReference type="GO" id="GO:0015031">
    <property type="term" value="P:protein transport"/>
    <property type="evidence" value="ECO:0007669"/>
    <property type="project" value="UniProtKB-KW"/>
</dbReference>
<dbReference type="GO" id="GO:0005793">
    <property type="term" value="C:endoplasmic reticulum-Golgi intermediate compartment"/>
    <property type="evidence" value="ECO:0007669"/>
    <property type="project" value="UniProtKB-UniRule"/>
</dbReference>
<feature type="region of interest" description="Disordered" evidence="10">
    <location>
        <begin position="70"/>
        <end position="103"/>
    </location>
</feature>
<evidence type="ECO:0000256" key="8">
    <source>
        <dbReference type="ARBA" id="ARBA00023136"/>
    </source>
</evidence>
<dbReference type="EMBL" id="KQ085923">
    <property type="protein sequence ID" value="KLO15865.1"/>
    <property type="molecule type" value="Genomic_DNA"/>
</dbReference>
<dbReference type="GO" id="GO:0006888">
    <property type="term" value="P:endoplasmic reticulum to Golgi vesicle-mediated transport"/>
    <property type="evidence" value="ECO:0007669"/>
    <property type="project" value="UniProtKB-UniRule"/>
</dbReference>
<dbReference type="GO" id="GO:0030134">
    <property type="term" value="C:COPII-coated ER to Golgi transport vesicle"/>
    <property type="evidence" value="ECO:0007669"/>
    <property type="project" value="TreeGrafter"/>
</dbReference>
<comment type="similarity">
    <text evidence="1 9">Belongs to the YIF1 family.</text>
</comment>
<keyword evidence="12" id="KW-1185">Reference proteome</keyword>
<evidence type="ECO:0000256" key="2">
    <source>
        <dbReference type="ARBA" id="ARBA00022448"/>
    </source>
</evidence>
<evidence type="ECO:0000256" key="9">
    <source>
        <dbReference type="RuleBase" id="RU368073"/>
    </source>
</evidence>
<feature type="transmembrane region" description="Helical" evidence="9">
    <location>
        <begin position="203"/>
        <end position="223"/>
    </location>
</feature>
<evidence type="ECO:0000256" key="3">
    <source>
        <dbReference type="ARBA" id="ARBA00022692"/>
    </source>
</evidence>
<dbReference type="GO" id="GO:0005789">
    <property type="term" value="C:endoplasmic reticulum membrane"/>
    <property type="evidence" value="ECO:0007669"/>
    <property type="project" value="UniProtKB-SubCell"/>
</dbReference>
<evidence type="ECO:0000313" key="11">
    <source>
        <dbReference type="EMBL" id="KLO15865.1"/>
    </source>
</evidence>
<comment type="subcellular location">
    <subcellularLocation>
        <location evidence="9">Endoplasmic reticulum membrane</location>
        <topology evidence="9">Multi-pass membrane protein</topology>
    </subcellularLocation>
    <subcellularLocation>
        <location evidence="9">Golgi apparatus membrane</location>
        <topology evidence="9">Multi-pass membrane protein</topology>
    </subcellularLocation>
</comment>
<dbReference type="FunCoup" id="A0A0H2RUZ7">
    <property type="interactions" value="305"/>
</dbReference>
<accession>A0A0H2RUZ7</accession>
<dbReference type="Proteomes" id="UP000053477">
    <property type="component" value="Unassembled WGS sequence"/>
</dbReference>
<feature type="transmembrane region" description="Helical" evidence="9">
    <location>
        <begin position="342"/>
        <end position="360"/>
    </location>
</feature>
<keyword evidence="7 9" id="KW-0333">Golgi apparatus</keyword>
<evidence type="ECO:0000256" key="7">
    <source>
        <dbReference type="ARBA" id="ARBA00023034"/>
    </source>
</evidence>
<evidence type="ECO:0000256" key="1">
    <source>
        <dbReference type="ARBA" id="ARBA00009727"/>
    </source>
</evidence>
<feature type="compositionally biased region" description="Low complexity" evidence="10">
    <location>
        <begin position="76"/>
        <end position="86"/>
    </location>
</feature>
<feature type="transmembrane region" description="Helical" evidence="9">
    <location>
        <begin position="268"/>
        <end position="288"/>
    </location>
</feature>
<dbReference type="STRING" id="27342.A0A0H2RUZ7"/>
<evidence type="ECO:0000256" key="4">
    <source>
        <dbReference type="ARBA" id="ARBA00022824"/>
    </source>
</evidence>
<protein>
    <recommendedName>
        <fullName evidence="9">Protein YIF1</fullName>
    </recommendedName>
</protein>
<keyword evidence="4 9" id="KW-0256">Endoplasmic reticulum</keyword>
<dbReference type="InParanoid" id="A0A0H2RUZ7"/>
<dbReference type="OrthoDB" id="337750at2759"/>
<keyword evidence="6 9" id="KW-1133">Transmembrane helix</keyword>
<dbReference type="PANTHER" id="PTHR14083:SF0">
    <property type="entry name" value="YIP1D-INTERACTING FACTOR 1, ISOFORM C"/>
    <property type="match status" value="1"/>
</dbReference>
<feature type="transmembrane region" description="Helical" evidence="9">
    <location>
        <begin position="294"/>
        <end position="314"/>
    </location>
</feature>
<dbReference type="GO" id="GO:0000139">
    <property type="term" value="C:Golgi membrane"/>
    <property type="evidence" value="ECO:0007669"/>
    <property type="project" value="UniProtKB-SubCell"/>
</dbReference>
<comment type="function">
    <text evidence="9">Has a role in transport between endoplasmic reticulum and Golgi.</text>
</comment>
<keyword evidence="3 9" id="KW-0812">Transmembrane</keyword>
<feature type="transmembrane region" description="Helical" evidence="9">
    <location>
        <begin position="235"/>
        <end position="256"/>
    </location>
</feature>
<name>A0A0H2RUZ7_9AGAM</name>
<reference evidence="11 12" key="1">
    <citation type="submission" date="2015-04" db="EMBL/GenBank/DDBJ databases">
        <title>Complete genome sequence of Schizopora paradoxa KUC8140, a cosmopolitan wood degrader in East Asia.</title>
        <authorList>
            <consortium name="DOE Joint Genome Institute"/>
            <person name="Min B."/>
            <person name="Park H."/>
            <person name="Jang Y."/>
            <person name="Kim J.-J."/>
            <person name="Kim K.H."/>
            <person name="Pangilinan J."/>
            <person name="Lipzen A."/>
            <person name="Riley R."/>
            <person name="Grigoriev I.V."/>
            <person name="Spatafora J.W."/>
            <person name="Choi I.-G."/>
        </authorList>
    </citation>
    <scope>NUCLEOTIDE SEQUENCE [LARGE SCALE GENOMIC DNA]</scope>
    <source>
        <strain evidence="11 12">KUC8140</strain>
    </source>
</reference>
<dbReference type="Pfam" id="PF03878">
    <property type="entry name" value="YIF1"/>
    <property type="match status" value="1"/>
</dbReference>
<sequence>MANPYSSSSHSPPPLQHPVPTHPAFIPDPPSTPVSPDGYMRFTSSPPQPPPQGQHQQAFYAQNLNQRAPGQPFVAGQYGSSSGYQQFSAPGAPPPHQQQQQQLPTGIDLAQWGVNPATAQLGFQLGQSAVAAGQDYMQKNFGGHIPVPLLKHHFNVSNSYVLQKLRLVLFPWRHKVWKRNSRVSDQGQSQWLPPREDLNSPDLYIPVMSLVTYILLVALHSGLKGNFRPEVLGGVATRSLVVVAIEFLFIKLGCYLLNITGSSPVTDLVAYGGYKFVGVIATIVVGLLTTSRTFYLLAFVYAFGSNGFFLLRALKYVVLPDPRDTTQQNMGTLSPPQRSRRIWFLFAVASSQIFYMGMLVRV</sequence>
<feature type="compositionally biased region" description="Low complexity" evidence="10">
    <location>
        <begin position="1"/>
        <end position="10"/>
    </location>
</feature>
<feature type="compositionally biased region" description="Pro residues" evidence="10">
    <location>
        <begin position="11"/>
        <end position="33"/>
    </location>
</feature>
<evidence type="ECO:0000313" key="12">
    <source>
        <dbReference type="Proteomes" id="UP000053477"/>
    </source>
</evidence>
<evidence type="ECO:0000256" key="10">
    <source>
        <dbReference type="SAM" id="MobiDB-lite"/>
    </source>
</evidence>
<keyword evidence="2 9" id="KW-0813">Transport</keyword>
<dbReference type="InterPro" id="IPR005578">
    <property type="entry name" value="Yif1_fam"/>
</dbReference>
<dbReference type="AlphaFoldDB" id="A0A0H2RUZ7"/>
<gene>
    <name evidence="11" type="ORF">SCHPADRAFT_901972</name>
</gene>
<evidence type="ECO:0000256" key="5">
    <source>
        <dbReference type="ARBA" id="ARBA00022927"/>
    </source>
</evidence>
<dbReference type="PANTHER" id="PTHR14083">
    <property type="entry name" value="YIP1 INTERACTING FACTOR HOMOLOG YIF1 PROTEIN"/>
    <property type="match status" value="1"/>
</dbReference>
<proteinExistence type="inferred from homology"/>
<organism evidence="11 12">
    <name type="scientific">Schizopora paradoxa</name>
    <dbReference type="NCBI Taxonomy" id="27342"/>
    <lineage>
        <taxon>Eukaryota</taxon>
        <taxon>Fungi</taxon>
        <taxon>Dikarya</taxon>
        <taxon>Basidiomycota</taxon>
        <taxon>Agaricomycotina</taxon>
        <taxon>Agaricomycetes</taxon>
        <taxon>Hymenochaetales</taxon>
        <taxon>Schizoporaceae</taxon>
        <taxon>Schizopora</taxon>
    </lineage>
</organism>
<keyword evidence="8 9" id="KW-0472">Membrane</keyword>
<feature type="region of interest" description="Disordered" evidence="10">
    <location>
        <begin position="1"/>
        <end position="57"/>
    </location>
</feature>